<proteinExistence type="inferred from homology"/>
<dbReference type="Pfam" id="PF13302">
    <property type="entry name" value="Acetyltransf_3"/>
    <property type="match status" value="1"/>
</dbReference>
<dbReference type="PANTHER" id="PTHR43792">
    <property type="entry name" value="GNAT FAMILY, PUTATIVE (AFU_ORTHOLOGUE AFUA_3G00765)-RELATED-RELATED"/>
    <property type="match status" value="1"/>
</dbReference>
<evidence type="ECO:0000256" key="3">
    <source>
        <dbReference type="ARBA" id="ARBA00038502"/>
    </source>
</evidence>
<accession>A0A0A3HWS3</accession>
<name>A0A0A3HWS3_9BACL</name>
<dbReference type="PANTHER" id="PTHR43792:SF8">
    <property type="entry name" value="[RIBOSOMAL PROTEIN US5]-ALANINE N-ACETYLTRANSFERASE"/>
    <property type="match status" value="1"/>
</dbReference>
<dbReference type="GO" id="GO:0016747">
    <property type="term" value="F:acyltransferase activity, transferring groups other than amino-acyl groups"/>
    <property type="evidence" value="ECO:0007669"/>
    <property type="project" value="InterPro"/>
</dbReference>
<dbReference type="Gene3D" id="3.40.630.30">
    <property type="match status" value="1"/>
</dbReference>
<evidence type="ECO:0000313" key="6">
    <source>
        <dbReference type="Proteomes" id="UP000030408"/>
    </source>
</evidence>
<reference evidence="5 6" key="1">
    <citation type="submission" date="2014-02" db="EMBL/GenBank/DDBJ databases">
        <title>Draft genome sequence of Lysinibacillus sinduriensis JCM 15800.</title>
        <authorList>
            <person name="Zhang F."/>
            <person name="Wang G."/>
            <person name="Zhang L."/>
        </authorList>
    </citation>
    <scope>NUCLEOTIDE SEQUENCE [LARGE SCALE GENOMIC DNA]</scope>
    <source>
        <strain evidence="5 6">JCM 15800</strain>
    </source>
</reference>
<keyword evidence="1 5" id="KW-0808">Transferase</keyword>
<protein>
    <submittedName>
        <fullName evidence="5">Acetyltransferase</fullName>
    </submittedName>
</protein>
<sequence length="188" mass="21628">MIASIVGNRVTLRELQETDWMDVHSYASLPIVCQYQPWGPNSEEDSREFVQQVIFDSKEIPRSRFVFAATVEDKLIGSGEINIQDFIDRKGEIGYVVHPDFWRSGYATEIAKLLITFGFTQLNLHRISATCDPRNVGSVKVLEKVGMLREGTVRDDFIIHDGWRDSHLYGILEHEWLETASSRKIIDR</sequence>
<feature type="domain" description="N-acetyltransferase" evidence="4">
    <location>
        <begin position="10"/>
        <end position="175"/>
    </location>
</feature>
<dbReference type="AlphaFoldDB" id="A0A0A3HWS3"/>
<dbReference type="SUPFAM" id="SSF55729">
    <property type="entry name" value="Acyl-CoA N-acyltransferases (Nat)"/>
    <property type="match status" value="1"/>
</dbReference>
<dbReference type="RefSeq" id="WP_036198407.1">
    <property type="nucleotide sequence ID" value="NZ_AVCY01000015.1"/>
</dbReference>
<dbReference type="eggNOG" id="COG1670">
    <property type="taxonomic scope" value="Bacteria"/>
</dbReference>
<dbReference type="PROSITE" id="PS51186">
    <property type="entry name" value="GNAT"/>
    <property type="match status" value="1"/>
</dbReference>
<evidence type="ECO:0000256" key="2">
    <source>
        <dbReference type="ARBA" id="ARBA00023315"/>
    </source>
</evidence>
<dbReference type="CDD" id="cd04301">
    <property type="entry name" value="NAT_SF"/>
    <property type="match status" value="1"/>
</dbReference>
<dbReference type="Proteomes" id="UP000030408">
    <property type="component" value="Unassembled WGS sequence"/>
</dbReference>
<evidence type="ECO:0000313" key="5">
    <source>
        <dbReference type="EMBL" id="KGR77066.1"/>
    </source>
</evidence>
<keyword evidence="2" id="KW-0012">Acyltransferase</keyword>
<dbReference type="InterPro" id="IPR051531">
    <property type="entry name" value="N-acetyltransferase"/>
</dbReference>
<dbReference type="InterPro" id="IPR000182">
    <property type="entry name" value="GNAT_dom"/>
</dbReference>
<dbReference type="STRING" id="1384057.CD33_03915"/>
<dbReference type="InterPro" id="IPR016181">
    <property type="entry name" value="Acyl_CoA_acyltransferase"/>
</dbReference>
<dbReference type="OrthoDB" id="9785602at2"/>
<evidence type="ECO:0000259" key="4">
    <source>
        <dbReference type="PROSITE" id="PS51186"/>
    </source>
</evidence>
<comment type="similarity">
    <text evidence="3">Belongs to the acetyltransferase family. RimJ subfamily.</text>
</comment>
<comment type="caution">
    <text evidence="5">The sequence shown here is derived from an EMBL/GenBank/DDBJ whole genome shotgun (WGS) entry which is preliminary data.</text>
</comment>
<gene>
    <name evidence="5" type="ORF">CD33_03915</name>
</gene>
<organism evidence="5 6">
    <name type="scientific">Ureibacillus sinduriensis BLB-1 = JCM 15800</name>
    <dbReference type="NCBI Taxonomy" id="1384057"/>
    <lineage>
        <taxon>Bacteria</taxon>
        <taxon>Bacillati</taxon>
        <taxon>Bacillota</taxon>
        <taxon>Bacilli</taxon>
        <taxon>Bacillales</taxon>
        <taxon>Caryophanaceae</taxon>
        <taxon>Ureibacillus</taxon>
    </lineage>
</organism>
<evidence type="ECO:0000256" key="1">
    <source>
        <dbReference type="ARBA" id="ARBA00022679"/>
    </source>
</evidence>
<dbReference type="EMBL" id="JPVO01000041">
    <property type="protein sequence ID" value="KGR77066.1"/>
    <property type="molecule type" value="Genomic_DNA"/>
</dbReference>
<keyword evidence="6" id="KW-1185">Reference proteome</keyword>